<dbReference type="Proteomes" id="UP001362999">
    <property type="component" value="Unassembled WGS sequence"/>
</dbReference>
<evidence type="ECO:0000313" key="3">
    <source>
        <dbReference type="Proteomes" id="UP001362999"/>
    </source>
</evidence>
<dbReference type="EMBL" id="JAWWNJ010000019">
    <property type="protein sequence ID" value="KAK7035884.1"/>
    <property type="molecule type" value="Genomic_DNA"/>
</dbReference>
<proteinExistence type="predicted"/>
<gene>
    <name evidence="2" type="ORF">R3P38DRAFT_2909533</name>
</gene>
<feature type="region of interest" description="Disordered" evidence="1">
    <location>
        <begin position="177"/>
        <end position="210"/>
    </location>
</feature>
<organism evidence="2 3">
    <name type="scientific">Favolaschia claudopus</name>
    <dbReference type="NCBI Taxonomy" id="2862362"/>
    <lineage>
        <taxon>Eukaryota</taxon>
        <taxon>Fungi</taxon>
        <taxon>Dikarya</taxon>
        <taxon>Basidiomycota</taxon>
        <taxon>Agaricomycotina</taxon>
        <taxon>Agaricomycetes</taxon>
        <taxon>Agaricomycetidae</taxon>
        <taxon>Agaricales</taxon>
        <taxon>Marasmiineae</taxon>
        <taxon>Mycenaceae</taxon>
        <taxon>Favolaschia</taxon>
    </lineage>
</organism>
<dbReference type="AlphaFoldDB" id="A0AAW0CAT6"/>
<evidence type="ECO:0000313" key="2">
    <source>
        <dbReference type="EMBL" id="KAK7035884.1"/>
    </source>
</evidence>
<sequence>MKDKTLLTHRLLQVWLADHENKLIPHGEVTVSANTLTTSVSLPKGTEYAVHWRNCPGSLHTAFCEIFVHSKKTRVATHFMHSDKPDTQARSSLGRISPLVTGTQNNDWLKAPTPSKQAYVELHIRRATGTPIHECHPDPKDPKGHIDEIDIDIIDDADEGKDPFIIFKFQFIVESPQSTVPQKRKPPLDRSTRSTQDKEASPDSEDHDDLLERLAAAKEEEKKLDAEIEHELQGIKRRIMKKKRLLGKGD</sequence>
<protein>
    <submittedName>
        <fullName evidence="2">Uncharacterized protein</fullName>
    </submittedName>
</protein>
<evidence type="ECO:0000256" key="1">
    <source>
        <dbReference type="SAM" id="MobiDB-lite"/>
    </source>
</evidence>
<reference evidence="2 3" key="1">
    <citation type="journal article" date="2024" name="J Genomics">
        <title>Draft genome sequencing and assembly of Favolaschia claudopus CIRM-BRFM 2984 isolated from oak limbs.</title>
        <authorList>
            <person name="Navarro D."/>
            <person name="Drula E."/>
            <person name="Chaduli D."/>
            <person name="Cazenave R."/>
            <person name="Ahrendt S."/>
            <person name="Wang J."/>
            <person name="Lipzen A."/>
            <person name="Daum C."/>
            <person name="Barry K."/>
            <person name="Grigoriev I.V."/>
            <person name="Favel A."/>
            <person name="Rosso M.N."/>
            <person name="Martin F."/>
        </authorList>
    </citation>
    <scope>NUCLEOTIDE SEQUENCE [LARGE SCALE GENOMIC DNA]</scope>
    <source>
        <strain evidence="2 3">CIRM-BRFM 2984</strain>
    </source>
</reference>
<accession>A0AAW0CAT6</accession>
<name>A0AAW0CAT6_9AGAR</name>
<comment type="caution">
    <text evidence="2">The sequence shown here is derived from an EMBL/GenBank/DDBJ whole genome shotgun (WGS) entry which is preliminary data.</text>
</comment>
<feature type="compositionally biased region" description="Basic and acidic residues" evidence="1">
    <location>
        <begin position="186"/>
        <end position="201"/>
    </location>
</feature>
<keyword evidence="3" id="KW-1185">Reference proteome</keyword>